<dbReference type="WBParaSite" id="PDA_v2.g28251.t1">
    <property type="protein sequence ID" value="PDA_v2.g28251.t1"/>
    <property type="gene ID" value="PDA_v2.g28251"/>
</dbReference>
<proteinExistence type="predicted"/>
<accession>A0A914QLN4</accession>
<reference evidence="2" key="1">
    <citation type="submission" date="2022-11" db="UniProtKB">
        <authorList>
            <consortium name="WormBaseParasite"/>
        </authorList>
    </citation>
    <scope>IDENTIFICATION</scope>
</reference>
<sequence length="290" mass="33265">MHFFEVSSATLKSIYHITINILIPKSPPLSELPSDVLRSMKANSSPLKSIILMKLNKFFIKEQCPFNYIGDDVVVYAAGIGFSNNEKYYKIDELPNDLGISGSLIVVNETVVAELIQKIIIYDLKSLSFHTEKVSFKAFELLLSLKPTELYLGKTIVASNNDEIIPYEELFDHMPSVRHLSLIYEKPFSQRFLKKLSTSNFEKLTFYGLDNSFDFETFMKSLKGKPTLDLVLNFVSKTNLSRINQYIDDLLEAGKTDYYPPLLLHFLMDTQKVAQLEQLRKNYLLSKSEN</sequence>
<dbReference type="AlphaFoldDB" id="A0A914QLN4"/>
<evidence type="ECO:0000313" key="2">
    <source>
        <dbReference type="WBParaSite" id="PDA_v2.g28251.t1"/>
    </source>
</evidence>
<organism evidence="1 2">
    <name type="scientific">Panagrolaimus davidi</name>
    <dbReference type="NCBI Taxonomy" id="227884"/>
    <lineage>
        <taxon>Eukaryota</taxon>
        <taxon>Metazoa</taxon>
        <taxon>Ecdysozoa</taxon>
        <taxon>Nematoda</taxon>
        <taxon>Chromadorea</taxon>
        <taxon>Rhabditida</taxon>
        <taxon>Tylenchina</taxon>
        <taxon>Panagrolaimomorpha</taxon>
        <taxon>Panagrolaimoidea</taxon>
        <taxon>Panagrolaimidae</taxon>
        <taxon>Panagrolaimus</taxon>
    </lineage>
</organism>
<dbReference type="Proteomes" id="UP000887578">
    <property type="component" value="Unplaced"/>
</dbReference>
<keyword evidence="1" id="KW-1185">Reference proteome</keyword>
<name>A0A914QLN4_9BILA</name>
<evidence type="ECO:0000313" key="1">
    <source>
        <dbReference type="Proteomes" id="UP000887578"/>
    </source>
</evidence>
<protein>
    <submittedName>
        <fullName evidence="2">Uncharacterized protein</fullName>
    </submittedName>
</protein>